<evidence type="ECO:0000259" key="10">
    <source>
        <dbReference type="Pfam" id="PF02884"/>
    </source>
</evidence>
<keyword evidence="5" id="KW-0106">Calcium</keyword>
<evidence type="ECO:0000313" key="13">
    <source>
        <dbReference type="Proteomes" id="UP000003919"/>
    </source>
</evidence>
<dbReference type="PANTHER" id="PTHR38481">
    <property type="entry name" value="HYALURONATE LYASE"/>
    <property type="match status" value="1"/>
</dbReference>
<sequence>MRFNHKLPLTIFLFFFTSFMTFAWQESDFEIIKERIFKDYQKSIPDSDIGKQVGEILKGFQTDGSWNDIDYKDKSMTGWEPDKHIKRLGIMTIAYTKAGNKYEGDEELFGKILQAMRYWTNLNPEPTSDNWWWVSISVPKEVGSLLIAMRYGDKQVPEELEKEMLKWMNKTVSITKSPGKDGSNLTDIAQHMIMQAVLTEDSELLNRAVSVVSESIQVTQGDGIQRDMSFHAHGPELYMHGYGREYLLGIRNVAVYIMGTSFSFTPEQIALISDFTRNGYLKSMRGKYIDYSVIGRGIARNNATRTNSGLIKLLREIDIDENQEEYQYAIARIDGKEPPSYHVEPRNIHYWRSDYTIHQRPEFMVSVNIASSRSIRTESGNKENLNGQWLTEGAMNIAVKGDEYFNIFPNWEWNKIPGTTTPENKKLRKRTNWVAEPGNANFVGGVSDGLNGLAVYKMDAYKTQAQKAWFFFGDKIICIGAGINADRVENINTTVNQSRLRGPVLVSTTSDFKEMNSKFAKFDEPNTWIFHDQIAYYFPEGQKLELSAQNQPGSWAEINGNSSSKTINKDVFKLWINHGKNPDDSKYSYVVFPGIDSSDQLGDELVSGLEIIQNDRKIQAVIDQNLKLFGAVFYEKGSLEWEGISLSVNQPCLVQIQEYSPGKWQVNLAEPTQLLKGSIKVNIKANGKSKNINFSLPKGDLAGSTVNELVDMN</sequence>
<reference evidence="12 13" key="1">
    <citation type="journal article" date="2011" name="J. Bacteriol.">
        <title>Complete genome sequence of Algoriphagus sp. PR1, bacterial prey of a colony-forming choanoflagellate.</title>
        <authorList>
            <person name="Alegado R.A."/>
            <person name="Ferriera S."/>
            <person name="Nusbaum C."/>
            <person name="Young S.K."/>
            <person name="Zeng Q."/>
            <person name="Imamovic A."/>
            <person name="Fairclough S.R."/>
            <person name="King N."/>
        </authorList>
    </citation>
    <scope>NUCLEOTIDE SEQUENCE [LARGE SCALE GENOMIC DNA]</scope>
    <source>
        <strain evidence="12 13">PR1</strain>
    </source>
</reference>
<feature type="active site" evidence="7">
    <location>
        <position position="242"/>
    </location>
</feature>
<dbReference type="InterPro" id="IPR011013">
    <property type="entry name" value="Gal_mutarotase_sf_dom"/>
</dbReference>
<dbReference type="GO" id="GO:0005975">
    <property type="term" value="P:carbohydrate metabolic process"/>
    <property type="evidence" value="ECO:0007669"/>
    <property type="project" value="InterPro"/>
</dbReference>
<accession>A3HY21</accession>
<dbReference type="InterPro" id="IPR012970">
    <property type="entry name" value="Lyase_8_alpha_N"/>
</dbReference>
<dbReference type="InterPro" id="IPR011071">
    <property type="entry name" value="Lyase_8-like_C"/>
</dbReference>
<dbReference type="InterPro" id="IPR008929">
    <property type="entry name" value="Chondroitin_lyas"/>
</dbReference>
<dbReference type="PANTHER" id="PTHR38481:SF1">
    <property type="entry name" value="HYALURONATE LYASE"/>
    <property type="match status" value="1"/>
</dbReference>
<feature type="active site" evidence="7">
    <location>
        <position position="296"/>
    </location>
</feature>
<dbReference type="Gene3D" id="2.60.220.10">
    <property type="entry name" value="Polysaccharide lyase family 8-like, C-terminal"/>
    <property type="match status" value="1"/>
</dbReference>
<dbReference type="EMBL" id="AAXU02000001">
    <property type="protein sequence ID" value="EAZ81494.2"/>
    <property type="molecule type" value="Genomic_DNA"/>
</dbReference>
<gene>
    <name evidence="12" type="ORF">ALPR1_20698</name>
</gene>
<evidence type="ECO:0000256" key="4">
    <source>
        <dbReference type="ARBA" id="ARBA00022729"/>
    </source>
</evidence>
<dbReference type="STRING" id="388413.ALPR1_20698"/>
<feature type="domain" description="Polysaccharide lyase family 8 central" evidence="9">
    <location>
        <begin position="349"/>
        <end position="596"/>
    </location>
</feature>
<comment type="caution">
    <text evidence="12">The sequence shown here is derived from an EMBL/GenBank/DDBJ whole genome shotgun (WGS) entry which is preliminary data.</text>
</comment>
<comment type="cofactor">
    <cofactor evidence="1">
        <name>Ca(2+)</name>
        <dbReference type="ChEBI" id="CHEBI:29108"/>
    </cofactor>
</comment>
<dbReference type="Pfam" id="PF02278">
    <property type="entry name" value="Lyase_8"/>
    <property type="match status" value="1"/>
</dbReference>
<dbReference type="SUPFAM" id="SSF74650">
    <property type="entry name" value="Galactose mutarotase-like"/>
    <property type="match status" value="1"/>
</dbReference>
<dbReference type="SUPFAM" id="SSF49863">
    <property type="entry name" value="Hyaluronate lyase-like, C-terminal domain"/>
    <property type="match status" value="1"/>
</dbReference>
<keyword evidence="4 8" id="KW-0732">Signal</keyword>
<dbReference type="InterPro" id="IPR014718">
    <property type="entry name" value="GH-type_carb-bd"/>
</dbReference>
<protein>
    <submittedName>
        <fullName evidence="12">Chondroitinase-AC</fullName>
    </submittedName>
</protein>
<evidence type="ECO:0000256" key="6">
    <source>
        <dbReference type="ARBA" id="ARBA00023239"/>
    </source>
</evidence>
<evidence type="ECO:0000259" key="11">
    <source>
        <dbReference type="Pfam" id="PF08124"/>
    </source>
</evidence>
<feature type="domain" description="Polysaccharide lyase family 8 C-terminal" evidence="10">
    <location>
        <begin position="610"/>
        <end position="676"/>
    </location>
</feature>
<dbReference type="AlphaFoldDB" id="A3HY21"/>
<dbReference type="InterPro" id="IPR038970">
    <property type="entry name" value="Lyase_8"/>
</dbReference>
<dbReference type="GO" id="GO:0005576">
    <property type="term" value="C:extracellular region"/>
    <property type="evidence" value="ECO:0007669"/>
    <property type="project" value="InterPro"/>
</dbReference>
<organism evidence="12 13">
    <name type="scientific">Algoriphagus machipongonensis</name>
    <dbReference type="NCBI Taxonomy" id="388413"/>
    <lineage>
        <taxon>Bacteria</taxon>
        <taxon>Pseudomonadati</taxon>
        <taxon>Bacteroidota</taxon>
        <taxon>Cytophagia</taxon>
        <taxon>Cytophagales</taxon>
        <taxon>Cyclobacteriaceae</taxon>
        <taxon>Algoriphagus</taxon>
    </lineage>
</organism>
<evidence type="ECO:0000256" key="5">
    <source>
        <dbReference type="ARBA" id="ARBA00022837"/>
    </source>
</evidence>
<comment type="subunit">
    <text evidence="3">Monomer.</text>
</comment>
<evidence type="ECO:0000256" key="2">
    <source>
        <dbReference type="ARBA" id="ARBA00006699"/>
    </source>
</evidence>
<evidence type="ECO:0000256" key="1">
    <source>
        <dbReference type="ARBA" id="ARBA00001913"/>
    </source>
</evidence>
<name>A3HY21_9BACT</name>
<proteinExistence type="inferred from homology"/>
<dbReference type="InterPro" id="IPR003159">
    <property type="entry name" value="Lyase_8_central_dom"/>
</dbReference>
<evidence type="ECO:0000256" key="3">
    <source>
        <dbReference type="ARBA" id="ARBA00011245"/>
    </source>
</evidence>
<feature type="domain" description="Polysaccharide lyase 8 N-terminal alpha-helical" evidence="11">
    <location>
        <begin position="61"/>
        <end position="310"/>
    </location>
</feature>
<evidence type="ECO:0000256" key="8">
    <source>
        <dbReference type="SAM" id="SignalP"/>
    </source>
</evidence>
<dbReference type="SUPFAM" id="SSF48230">
    <property type="entry name" value="Chondroitin AC/alginate lyase"/>
    <property type="match status" value="1"/>
</dbReference>
<keyword evidence="6" id="KW-0456">Lyase</keyword>
<dbReference type="Pfam" id="PF02884">
    <property type="entry name" value="Lyase_8_C"/>
    <property type="match status" value="1"/>
</dbReference>
<evidence type="ECO:0000259" key="9">
    <source>
        <dbReference type="Pfam" id="PF02278"/>
    </source>
</evidence>
<dbReference type="Proteomes" id="UP000003919">
    <property type="component" value="Unassembled WGS sequence"/>
</dbReference>
<dbReference type="GO" id="GO:0016837">
    <property type="term" value="F:carbon-oxygen lyase activity, acting on polysaccharides"/>
    <property type="evidence" value="ECO:0007669"/>
    <property type="project" value="UniProtKB-ARBA"/>
</dbReference>
<evidence type="ECO:0000313" key="12">
    <source>
        <dbReference type="EMBL" id="EAZ81494.2"/>
    </source>
</evidence>
<feature type="chain" id="PRO_5002653496" evidence="8">
    <location>
        <begin position="24"/>
        <end position="713"/>
    </location>
</feature>
<keyword evidence="13" id="KW-1185">Reference proteome</keyword>
<evidence type="ECO:0000256" key="7">
    <source>
        <dbReference type="PIRSR" id="PIRSR638970-1"/>
    </source>
</evidence>
<dbReference type="HOGENOM" id="CLU_004172_2_1_10"/>
<dbReference type="Gene3D" id="1.50.10.100">
    <property type="entry name" value="Chondroitin AC/alginate lyase"/>
    <property type="match status" value="1"/>
</dbReference>
<feature type="active site" evidence="7">
    <location>
        <position position="233"/>
    </location>
</feature>
<dbReference type="GO" id="GO:0030246">
    <property type="term" value="F:carbohydrate binding"/>
    <property type="evidence" value="ECO:0007669"/>
    <property type="project" value="InterPro"/>
</dbReference>
<dbReference type="InterPro" id="IPR004103">
    <property type="entry name" value="Lyase_8_C"/>
</dbReference>
<dbReference type="Pfam" id="PF08124">
    <property type="entry name" value="Lyase_8_N"/>
    <property type="match status" value="1"/>
</dbReference>
<dbReference type="eggNOG" id="COG5492">
    <property type="taxonomic scope" value="Bacteria"/>
</dbReference>
<comment type="similarity">
    <text evidence="2">Belongs to the polysaccharide lyase 8 family.</text>
</comment>
<dbReference type="Gene3D" id="2.70.98.10">
    <property type="match status" value="1"/>
</dbReference>
<feature type="signal peptide" evidence="8">
    <location>
        <begin position="1"/>
        <end position="23"/>
    </location>
</feature>